<evidence type="ECO:0000256" key="1">
    <source>
        <dbReference type="SAM" id="Phobius"/>
    </source>
</evidence>
<gene>
    <name evidence="2" type="ordered locus">Metho_1400</name>
</gene>
<evidence type="ECO:0000313" key="3">
    <source>
        <dbReference type="Proteomes" id="UP000010866"/>
    </source>
</evidence>
<dbReference type="KEGG" id="mhz:Metho_1400"/>
<protein>
    <submittedName>
        <fullName evidence="2">Uncharacterized protein</fullName>
    </submittedName>
</protein>
<organism evidence="2 3">
    <name type="scientific">Methanomethylovorans hollandica (strain DSM 15978 / NBRC 107637 / DMS1)</name>
    <dbReference type="NCBI Taxonomy" id="867904"/>
    <lineage>
        <taxon>Archaea</taxon>
        <taxon>Methanobacteriati</taxon>
        <taxon>Methanobacteriota</taxon>
        <taxon>Stenosarchaea group</taxon>
        <taxon>Methanomicrobia</taxon>
        <taxon>Methanosarcinales</taxon>
        <taxon>Methanosarcinaceae</taxon>
        <taxon>Methanomethylovorans</taxon>
    </lineage>
</organism>
<dbReference type="HOGENOM" id="CLU_1891437_0_0_2"/>
<evidence type="ECO:0000313" key="2">
    <source>
        <dbReference type="EMBL" id="AGB49611.1"/>
    </source>
</evidence>
<keyword evidence="1" id="KW-1133">Transmembrane helix</keyword>
<dbReference type="RefSeq" id="WP_015324777.1">
    <property type="nucleotide sequence ID" value="NC_019977.1"/>
</dbReference>
<keyword evidence="3" id="KW-1185">Reference proteome</keyword>
<proteinExistence type="predicted"/>
<dbReference type="GeneID" id="14407209"/>
<dbReference type="AlphaFoldDB" id="L0KWV2"/>
<sequence length="138" mass="15831">MNNKKIIFQSFFLIILFWLVISVIIPLPIEKSLPLVSIYNQDQIPHNVTIEMKDSDTNLIYKNTLLVEQKTPYYVERDWATAVKIYIPILLTDRAPDYDFNVSIDANPPTHSKLLFPQGSIIDIHIINSTSRISSTGI</sequence>
<feature type="transmembrane region" description="Helical" evidence="1">
    <location>
        <begin position="6"/>
        <end position="29"/>
    </location>
</feature>
<dbReference type="EMBL" id="CP003362">
    <property type="protein sequence ID" value="AGB49611.1"/>
    <property type="molecule type" value="Genomic_DNA"/>
</dbReference>
<accession>L0KWV2</accession>
<name>L0KWV2_METHD</name>
<keyword evidence="1" id="KW-0812">Transmembrane</keyword>
<reference evidence="3" key="1">
    <citation type="submission" date="2012-02" db="EMBL/GenBank/DDBJ databases">
        <title>Complete sequence of chromosome of Methanomethylovorans hollandica DSM 15978.</title>
        <authorList>
            <person name="Lucas S."/>
            <person name="Copeland A."/>
            <person name="Lapidus A."/>
            <person name="Glavina del Rio T."/>
            <person name="Dalin E."/>
            <person name="Tice H."/>
            <person name="Bruce D."/>
            <person name="Goodwin L."/>
            <person name="Pitluck S."/>
            <person name="Peters L."/>
            <person name="Mikhailova N."/>
            <person name="Held B."/>
            <person name="Kyrpides N."/>
            <person name="Mavromatis K."/>
            <person name="Ivanova N."/>
            <person name="Brettin T."/>
            <person name="Detter J.C."/>
            <person name="Han C."/>
            <person name="Larimer F."/>
            <person name="Land M."/>
            <person name="Hauser L."/>
            <person name="Markowitz V."/>
            <person name="Cheng J.-F."/>
            <person name="Hugenholtz P."/>
            <person name="Woyke T."/>
            <person name="Wu D."/>
            <person name="Spring S."/>
            <person name="Schroeder M."/>
            <person name="Brambilla E."/>
            <person name="Klenk H.-P."/>
            <person name="Eisen J.A."/>
        </authorList>
    </citation>
    <scope>NUCLEOTIDE SEQUENCE [LARGE SCALE GENOMIC DNA]</scope>
    <source>
        <strain evidence="3">DSM 15978 / NBRC 107637 / DMS1</strain>
    </source>
</reference>
<keyword evidence="1" id="KW-0472">Membrane</keyword>
<dbReference type="Proteomes" id="UP000010866">
    <property type="component" value="Chromosome"/>
</dbReference>